<dbReference type="AlphaFoldDB" id="A0A4Z0Y9N1"/>
<name>A0A4Z0Y9N1_9PEZI</name>
<proteinExistence type="inferred from homology"/>
<evidence type="ECO:0000256" key="6">
    <source>
        <dbReference type="SAM" id="Phobius"/>
    </source>
</evidence>
<dbReference type="OrthoDB" id="5342292at2759"/>
<accession>A0A4Z0Y9N1</accession>
<comment type="similarity">
    <text evidence="5">Belongs to the SAT4 family.</text>
</comment>
<dbReference type="Pfam" id="PF20684">
    <property type="entry name" value="Fung_rhodopsin"/>
    <property type="match status" value="1"/>
</dbReference>
<organism evidence="8 9">
    <name type="scientific">Xylaria hypoxylon</name>
    <dbReference type="NCBI Taxonomy" id="37992"/>
    <lineage>
        <taxon>Eukaryota</taxon>
        <taxon>Fungi</taxon>
        <taxon>Dikarya</taxon>
        <taxon>Ascomycota</taxon>
        <taxon>Pezizomycotina</taxon>
        <taxon>Sordariomycetes</taxon>
        <taxon>Xylariomycetidae</taxon>
        <taxon>Xylariales</taxon>
        <taxon>Xylariaceae</taxon>
        <taxon>Xylaria</taxon>
    </lineage>
</organism>
<dbReference type="PANTHER" id="PTHR33048">
    <property type="entry name" value="PTH11-LIKE INTEGRAL MEMBRANE PROTEIN (AFU_ORTHOLOGUE AFUA_5G11245)"/>
    <property type="match status" value="1"/>
</dbReference>
<comment type="subcellular location">
    <subcellularLocation>
        <location evidence="1">Membrane</location>
        <topology evidence="1">Multi-pass membrane protein</topology>
    </subcellularLocation>
</comment>
<sequence length="364" mass="40841">MASTPSAEDLASLPPEYLAVDTHLKLLHTSIAFIVLTTVIYILFNVSRIFCAQRNGWETWVLYPISYLFQLLLGILCILFVRYGGTGRHVEYWLLNNPNTVGNFLKIQTATEFIYVAGVTFPKVCILLMYLNIFVERKVRIATKIAIAVIVTNWIATGIIADFTICQPFAFKWDKSIPGGHCSNLMAAYRWISIPNILTDLAIIFLPFSTLYHLQTTRIRKIGILVTFLTGGLGIMTAILRFVGFFTVDLESDPTYLGVNTQIYTLVEPNAYFICSCLPGMRPLLRRVFGDSVLSNTINRYYHSITSDSKTTQQDLNGICLDVPRGSYKASVSAPRDTLSENIHDDDAALIRTNKSYHVAYSSA</sequence>
<feature type="domain" description="Rhodopsin" evidence="7">
    <location>
        <begin position="46"/>
        <end position="287"/>
    </location>
</feature>
<evidence type="ECO:0000259" key="7">
    <source>
        <dbReference type="Pfam" id="PF20684"/>
    </source>
</evidence>
<dbReference type="EMBL" id="SKBN01000196">
    <property type="protein sequence ID" value="TGJ80879.1"/>
    <property type="molecule type" value="Genomic_DNA"/>
</dbReference>
<feature type="transmembrane region" description="Helical" evidence="6">
    <location>
        <begin position="191"/>
        <end position="212"/>
    </location>
</feature>
<dbReference type="STRING" id="37992.A0A4Z0Y9N1"/>
<evidence type="ECO:0000313" key="8">
    <source>
        <dbReference type="EMBL" id="TGJ80879.1"/>
    </source>
</evidence>
<evidence type="ECO:0000256" key="5">
    <source>
        <dbReference type="ARBA" id="ARBA00038359"/>
    </source>
</evidence>
<keyword evidence="2 6" id="KW-0812">Transmembrane</keyword>
<feature type="transmembrane region" description="Helical" evidence="6">
    <location>
        <begin position="224"/>
        <end position="246"/>
    </location>
</feature>
<keyword evidence="4 6" id="KW-0472">Membrane</keyword>
<dbReference type="Proteomes" id="UP000297716">
    <property type="component" value="Unassembled WGS sequence"/>
</dbReference>
<keyword evidence="3 6" id="KW-1133">Transmembrane helix</keyword>
<dbReference type="GO" id="GO:0016020">
    <property type="term" value="C:membrane"/>
    <property type="evidence" value="ECO:0007669"/>
    <property type="project" value="UniProtKB-SubCell"/>
</dbReference>
<evidence type="ECO:0000256" key="3">
    <source>
        <dbReference type="ARBA" id="ARBA00022989"/>
    </source>
</evidence>
<dbReference type="InterPro" id="IPR049326">
    <property type="entry name" value="Rhodopsin_dom_fungi"/>
</dbReference>
<dbReference type="InterPro" id="IPR052337">
    <property type="entry name" value="SAT4-like"/>
</dbReference>
<gene>
    <name evidence="8" type="ORF">E0Z10_g7876</name>
</gene>
<evidence type="ECO:0000256" key="1">
    <source>
        <dbReference type="ARBA" id="ARBA00004141"/>
    </source>
</evidence>
<evidence type="ECO:0000313" key="9">
    <source>
        <dbReference type="Proteomes" id="UP000297716"/>
    </source>
</evidence>
<protein>
    <recommendedName>
        <fullName evidence="7">Rhodopsin domain-containing protein</fullName>
    </recommendedName>
</protein>
<dbReference type="PANTHER" id="PTHR33048:SF47">
    <property type="entry name" value="INTEGRAL MEMBRANE PROTEIN-RELATED"/>
    <property type="match status" value="1"/>
</dbReference>
<keyword evidence="9" id="KW-1185">Reference proteome</keyword>
<evidence type="ECO:0000256" key="2">
    <source>
        <dbReference type="ARBA" id="ARBA00022692"/>
    </source>
</evidence>
<comment type="caution">
    <text evidence="8">The sequence shown here is derived from an EMBL/GenBank/DDBJ whole genome shotgun (WGS) entry which is preliminary data.</text>
</comment>
<reference evidence="8 9" key="1">
    <citation type="submission" date="2019-03" db="EMBL/GenBank/DDBJ databases">
        <title>Draft genome sequence of Xylaria hypoxylon DSM 108379, a ubiquitous saprotrophic-parasitic fungi on hardwood.</title>
        <authorList>
            <person name="Buettner E."/>
            <person name="Leonhardt S."/>
            <person name="Gebauer A.M."/>
            <person name="Liers C."/>
            <person name="Hofrichter M."/>
            <person name="Kellner H."/>
        </authorList>
    </citation>
    <scope>NUCLEOTIDE SEQUENCE [LARGE SCALE GENOMIC DNA]</scope>
    <source>
        <strain evidence="8 9">DSM 108379</strain>
    </source>
</reference>
<feature type="transmembrane region" description="Helical" evidence="6">
    <location>
        <begin position="113"/>
        <end position="133"/>
    </location>
</feature>
<feature type="transmembrane region" description="Helical" evidence="6">
    <location>
        <begin position="145"/>
        <end position="171"/>
    </location>
</feature>
<feature type="transmembrane region" description="Helical" evidence="6">
    <location>
        <begin position="26"/>
        <end position="44"/>
    </location>
</feature>
<evidence type="ECO:0000256" key="4">
    <source>
        <dbReference type="ARBA" id="ARBA00023136"/>
    </source>
</evidence>
<feature type="transmembrane region" description="Helical" evidence="6">
    <location>
        <begin position="65"/>
        <end position="85"/>
    </location>
</feature>